<dbReference type="InterPro" id="IPR028081">
    <property type="entry name" value="Leu-bd"/>
</dbReference>
<keyword evidence="5" id="KW-1185">Reference proteome</keyword>
<dbReference type="CDD" id="cd06347">
    <property type="entry name" value="PBP1_ABC_LivK_ligand_binding-like"/>
    <property type="match status" value="1"/>
</dbReference>
<proteinExistence type="inferred from homology"/>
<dbReference type="PANTHER" id="PTHR30483:SF6">
    <property type="entry name" value="PERIPLASMIC BINDING PROTEIN OF ABC TRANSPORTER FOR NATURAL AMINO ACIDS"/>
    <property type="match status" value="1"/>
</dbReference>
<dbReference type="RefSeq" id="WP_087438907.1">
    <property type="nucleotide sequence ID" value="NZ_CP021416.1"/>
</dbReference>
<evidence type="ECO:0000313" key="5">
    <source>
        <dbReference type="Proteomes" id="UP000196005"/>
    </source>
</evidence>
<dbReference type="EMBL" id="CP021416">
    <property type="protein sequence ID" value="ARU49112.1"/>
    <property type="molecule type" value="Genomic_DNA"/>
</dbReference>
<comment type="similarity">
    <text evidence="1">Belongs to the leucine-binding protein family.</text>
</comment>
<dbReference type="SUPFAM" id="SSF53822">
    <property type="entry name" value="Periplasmic binding protein-like I"/>
    <property type="match status" value="1"/>
</dbReference>
<dbReference type="Gene3D" id="3.40.50.2300">
    <property type="match status" value="2"/>
</dbReference>
<dbReference type="PANTHER" id="PTHR30483">
    <property type="entry name" value="LEUCINE-SPECIFIC-BINDING PROTEIN"/>
    <property type="match status" value="1"/>
</dbReference>
<dbReference type="KEGG" id="suls:Sdiek1_1953"/>
<dbReference type="Pfam" id="PF13458">
    <property type="entry name" value="Peripla_BP_6"/>
    <property type="match status" value="1"/>
</dbReference>
<evidence type="ECO:0000313" key="4">
    <source>
        <dbReference type="EMBL" id="ARU49112.1"/>
    </source>
</evidence>
<evidence type="ECO:0000256" key="1">
    <source>
        <dbReference type="ARBA" id="ARBA00010062"/>
    </source>
</evidence>
<dbReference type="Proteomes" id="UP000196005">
    <property type="component" value="Chromosome"/>
</dbReference>
<organism evidence="4 5">
    <name type="scientific">Sulfurospirillum diekertiae</name>
    <dbReference type="NCBI Taxonomy" id="1854492"/>
    <lineage>
        <taxon>Bacteria</taxon>
        <taxon>Pseudomonadati</taxon>
        <taxon>Campylobacterota</taxon>
        <taxon>Epsilonproteobacteria</taxon>
        <taxon>Campylobacterales</taxon>
        <taxon>Sulfurospirillaceae</taxon>
        <taxon>Sulfurospirillum</taxon>
    </lineage>
</organism>
<gene>
    <name evidence="4" type="ORF">Sdiek1_1953</name>
</gene>
<dbReference type="AlphaFoldDB" id="A0A1Y0HM01"/>
<dbReference type="InterPro" id="IPR028082">
    <property type="entry name" value="Peripla_BP_I"/>
</dbReference>
<keyword evidence="2" id="KW-0732">Signal</keyword>
<dbReference type="OrthoDB" id="9772589at2"/>
<protein>
    <submittedName>
        <fullName evidence="4">Leu/Ile/Val-binding protein</fullName>
    </submittedName>
</protein>
<name>A0A1Y0HM01_9BACT</name>
<evidence type="ECO:0000256" key="2">
    <source>
        <dbReference type="ARBA" id="ARBA00022729"/>
    </source>
</evidence>
<reference evidence="5" key="1">
    <citation type="submission" date="2017-05" db="EMBL/GenBank/DDBJ databases">
        <title>Dechlorination kinetics govern the competition between two new strains of the genus Sulfurospirillum.</title>
        <authorList>
            <person name="Buttet G.F."/>
            <person name="Murray A.M."/>
            <person name="Goris T."/>
            <person name="Burion M."/>
            <person name="Lin B."/>
            <person name="Rolle M."/>
            <person name="Maillard J."/>
        </authorList>
    </citation>
    <scope>NUCLEOTIDE SEQUENCE [LARGE SCALE GENOMIC DNA]</scope>
    <source>
        <strain evidence="5">SL2-1</strain>
    </source>
</reference>
<evidence type="ECO:0000259" key="3">
    <source>
        <dbReference type="Pfam" id="PF13458"/>
    </source>
</evidence>
<feature type="domain" description="Leucine-binding protein" evidence="3">
    <location>
        <begin position="22"/>
        <end position="362"/>
    </location>
</feature>
<accession>A0A1Y0HM01</accession>
<dbReference type="InterPro" id="IPR051010">
    <property type="entry name" value="BCAA_transport"/>
</dbReference>
<sequence>MRPLFTVLTITSLIATFTVAKEINVGVVMPMSGSLASYGQTTYEGIELAHLLQPTLKNGDHLKLVLVDNKGDKVESANAATRLITSDKVVGILGAITSTNTAQIISIADKKQIPVIAPVATNDKLTENRAYASRVCFTDSFQGTVVAHYALKDLGLKTAVVITDQAQVYSLGLSKAFSEAFVKNGGKVLKEIRVSSGDKDFKAVVAQVKSLNPDMIFLPIYHAEASMITRQAKQIGLTKPFLSGDSVANPTFIELAGDSAEGHMFTDFFDYNAPPTQRSKDFIAAYETKTGKKEVNSFVTLGADTYNLLVDAMNRCSNPNDSVCINDQIKKTANFEGVSGFISIDKNGNATRSAVIKEIKGGKAVYKSTVNP</sequence>